<reference evidence="3" key="1">
    <citation type="journal article" date="2014" name="Science">
        <title>Ancient hybridizations among the ancestral genomes of bread wheat.</title>
        <authorList>
            <consortium name="International Wheat Genome Sequencing Consortium,"/>
            <person name="Marcussen T."/>
            <person name="Sandve S.R."/>
            <person name="Heier L."/>
            <person name="Spannagl M."/>
            <person name="Pfeifer M."/>
            <person name="Jakobsen K.S."/>
            <person name="Wulff B.B."/>
            <person name="Steuernagel B."/>
            <person name="Mayer K.F."/>
            <person name="Olsen O.A."/>
        </authorList>
    </citation>
    <scope>NUCLEOTIDE SEQUENCE [LARGE SCALE GENOMIC DNA]</scope>
    <source>
        <strain evidence="3">cv. AL8/78</strain>
    </source>
</reference>
<evidence type="ECO:0000313" key="3">
    <source>
        <dbReference type="Proteomes" id="UP000015105"/>
    </source>
</evidence>
<feature type="compositionally biased region" description="Acidic residues" evidence="1">
    <location>
        <begin position="283"/>
        <end position="294"/>
    </location>
</feature>
<reference evidence="2" key="4">
    <citation type="submission" date="2019-03" db="UniProtKB">
        <authorList>
            <consortium name="EnsemblPlants"/>
        </authorList>
    </citation>
    <scope>IDENTIFICATION</scope>
</reference>
<protein>
    <submittedName>
        <fullName evidence="2">Uncharacterized protein</fullName>
    </submittedName>
</protein>
<feature type="compositionally biased region" description="Basic and acidic residues" evidence="1">
    <location>
        <begin position="186"/>
        <end position="201"/>
    </location>
</feature>
<accession>A0A453KW90</accession>
<name>A0A453KW90_AEGTS</name>
<dbReference type="Gramene" id="AET5Gv20532200.13">
    <property type="protein sequence ID" value="AET5Gv20532200.13"/>
    <property type="gene ID" value="AET5Gv20532200"/>
</dbReference>
<keyword evidence="3" id="KW-1185">Reference proteome</keyword>
<dbReference type="AlphaFoldDB" id="A0A453KW90"/>
<reference evidence="2" key="3">
    <citation type="journal article" date="2017" name="Nature">
        <title>Genome sequence of the progenitor of the wheat D genome Aegilops tauschii.</title>
        <authorList>
            <person name="Luo M.C."/>
            <person name="Gu Y.Q."/>
            <person name="Puiu D."/>
            <person name="Wang H."/>
            <person name="Twardziok S.O."/>
            <person name="Deal K.R."/>
            <person name="Huo N."/>
            <person name="Zhu T."/>
            <person name="Wang L."/>
            <person name="Wang Y."/>
            <person name="McGuire P.E."/>
            <person name="Liu S."/>
            <person name="Long H."/>
            <person name="Ramasamy R.K."/>
            <person name="Rodriguez J.C."/>
            <person name="Van S.L."/>
            <person name="Yuan L."/>
            <person name="Wang Z."/>
            <person name="Xia Z."/>
            <person name="Xiao L."/>
            <person name="Anderson O.D."/>
            <person name="Ouyang S."/>
            <person name="Liang Y."/>
            <person name="Zimin A.V."/>
            <person name="Pertea G."/>
            <person name="Qi P."/>
            <person name="Bennetzen J.L."/>
            <person name="Dai X."/>
            <person name="Dawson M.W."/>
            <person name="Muller H.G."/>
            <person name="Kugler K."/>
            <person name="Rivarola-Duarte L."/>
            <person name="Spannagl M."/>
            <person name="Mayer K.F.X."/>
            <person name="Lu F.H."/>
            <person name="Bevan M.W."/>
            <person name="Leroy P."/>
            <person name="Li P."/>
            <person name="You F.M."/>
            <person name="Sun Q."/>
            <person name="Liu Z."/>
            <person name="Lyons E."/>
            <person name="Wicker T."/>
            <person name="Salzberg S.L."/>
            <person name="Devos K.M."/>
            <person name="Dvorak J."/>
        </authorList>
    </citation>
    <scope>NUCLEOTIDE SEQUENCE [LARGE SCALE GENOMIC DNA]</scope>
    <source>
        <strain evidence="2">cv. AL8/78</strain>
    </source>
</reference>
<reference evidence="2" key="5">
    <citation type="journal article" date="2021" name="G3 (Bethesda)">
        <title>Aegilops tauschii genome assembly Aet v5.0 features greater sequence contiguity and improved annotation.</title>
        <authorList>
            <person name="Wang L."/>
            <person name="Zhu T."/>
            <person name="Rodriguez J.C."/>
            <person name="Deal K.R."/>
            <person name="Dubcovsky J."/>
            <person name="McGuire P.E."/>
            <person name="Lux T."/>
            <person name="Spannagl M."/>
            <person name="Mayer K.F.X."/>
            <person name="Baldrich P."/>
            <person name="Meyers B.C."/>
            <person name="Huo N."/>
            <person name="Gu Y.Q."/>
            <person name="Zhou H."/>
            <person name="Devos K.M."/>
            <person name="Bennetzen J.L."/>
            <person name="Unver T."/>
            <person name="Budak H."/>
            <person name="Gulick P.J."/>
            <person name="Galiba G."/>
            <person name="Kalapos B."/>
            <person name="Nelson D.R."/>
            <person name="Li P."/>
            <person name="You F.M."/>
            <person name="Luo M.C."/>
            <person name="Dvorak J."/>
        </authorList>
    </citation>
    <scope>NUCLEOTIDE SEQUENCE [LARGE SCALE GENOMIC DNA]</scope>
    <source>
        <strain evidence="2">cv. AL8/78</strain>
    </source>
</reference>
<feature type="region of interest" description="Disordered" evidence="1">
    <location>
        <begin position="180"/>
        <end position="310"/>
    </location>
</feature>
<proteinExistence type="predicted"/>
<organism evidence="2 3">
    <name type="scientific">Aegilops tauschii subsp. strangulata</name>
    <name type="common">Goatgrass</name>
    <dbReference type="NCBI Taxonomy" id="200361"/>
    <lineage>
        <taxon>Eukaryota</taxon>
        <taxon>Viridiplantae</taxon>
        <taxon>Streptophyta</taxon>
        <taxon>Embryophyta</taxon>
        <taxon>Tracheophyta</taxon>
        <taxon>Spermatophyta</taxon>
        <taxon>Magnoliopsida</taxon>
        <taxon>Liliopsida</taxon>
        <taxon>Poales</taxon>
        <taxon>Poaceae</taxon>
        <taxon>BOP clade</taxon>
        <taxon>Pooideae</taxon>
        <taxon>Triticodae</taxon>
        <taxon>Triticeae</taxon>
        <taxon>Triticinae</taxon>
        <taxon>Aegilops</taxon>
    </lineage>
</organism>
<feature type="compositionally biased region" description="Basic residues" evidence="1">
    <location>
        <begin position="252"/>
        <end position="268"/>
    </location>
</feature>
<dbReference type="EnsemblPlants" id="AET5Gv20532200.13">
    <property type="protein sequence ID" value="AET5Gv20532200.13"/>
    <property type="gene ID" value="AET5Gv20532200"/>
</dbReference>
<dbReference type="Proteomes" id="UP000015105">
    <property type="component" value="Chromosome 5D"/>
</dbReference>
<sequence>AGPASLTRYIWCVYFGTARQIVQLQPEPTPPPRAGNSGLPIELRFAILPAVPHHPPHREEGQLLPLHAAVRPAGWHARPRVLGAAEEEQSRDGRGAGLRVPGARGGRDAVDARAIRDADLRLHALRRAGLPAAALAHRAPLHVHGLGLVQDLHHLLLPPPRQAPPDLGRPQIRLPLFPAVRQGRHQRPDRAGHPEGRENGRQSRQPCSSEQERGTQRRRHAVREQAPGPPRARRPRQHPHGRGHPQRDPQGHHRGLHDRRHLQARQGHRALPLQEEDPRHDDDAVDGEVPEDPEGGGGGGPAVPGAGHQVPVGGAVQDVDRRQVAVAAGAAVGVAGHALPPVRGAPHPRLPPGLHLRQARRHAPPQGRPGPRLLRVLAGARGGARLPRRRSRALPRGVRAPRGGRHRRRPHRRRLGGGAQARHPARL</sequence>
<feature type="region of interest" description="Disordered" evidence="1">
    <location>
        <begin position="84"/>
        <end position="107"/>
    </location>
</feature>
<feature type="compositionally biased region" description="Basic residues" evidence="1">
    <location>
        <begin position="402"/>
        <end position="415"/>
    </location>
</feature>
<feature type="region of interest" description="Disordered" evidence="1">
    <location>
        <begin position="382"/>
        <end position="427"/>
    </location>
</feature>
<evidence type="ECO:0000256" key="1">
    <source>
        <dbReference type="SAM" id="MobiDB-lite"/>
    </source>
</evidence>
<feature type="compositionally biased region" description="Basic residues" evidence="1">
    <location>
        <begin position="231"/>
        <end position="244"/>
    </location>
</feature>
<reference evidence="3" key="2">
    <citation type="journal article" date="2017" name="Nat. Plants">
        <title>The Aegilops tauschii genome reveals multiple impacts of transposons.</title>
        <authorList>
            <person name="Zhao G."/>
            <person name="Zou C."/>
            <person name="Li K."/>
            <person name="Wang K."/>
            <person name="Li T."/>
            <person name="Gao L."/>
            <person name="Zhang X."/>
            <person name="Wang H."/>
            <person name="Yang Z."/>
            <person name="Liu X."/>
            <person name="Jiang W."/>
            <person name="Mao L."/>
            <person name="Kong X."/>
            <person name="Jiao Y."/>
            <person name="Jia J."/>
        </authorList>
    </citation>
    <scope>NUCLEOTIDE SEQUENCE [LARGE SCALE GENOMIC DNA]</scope>
    <source>
        <strain evidence="3">cv. AL8/78</strain>
    </source>
</reference>
<evidence type="ECO:0000313" key="2">
    <source>
        <dbReference type="EnsemblPlants" id="AET5Gv20532200.13"/>
    </source>
</evidence>